<comment type="caution">
    <text evidence="1">The sequence shown here is derived from an EMBL/GenBank/DDBJ whole genome shotgun (WGS) entry which is preliminary data.</text>
</comment>
<keyword evidence="2" id="KW-1185">Reference proteome</keyword>
<accession>A0ABD1EVP4</accession>
<name>A0ABD1EVP4_HYPHA</name>
<dbReference type="AlphaFoldDB" id="A0ABD1EVP4"/>
<evidence type="ECO:0000313" key="2">
    <source>
        <dbReference type="Proteomes" id="UP001566132"/>
    </source>
</evidence>
<gene>
    <name evidence="1" type="ORF">ABEB36_007957</name>
</gene>
<protein>
    <submittedName>
        <fullName evidence="1">Uncharacterized protein</fullName>
    </submittedName>
</protein>
<dbReference type="EMBL" id="JBDJPC010000005">
    <property type="protein sequence ID" value="KAL1502879.1"/>
    <property type="molecule type" value="Genomic_DNA"/>
</dbReference>
<evidence type="ECO:0000313" key="1">
    <source>
        <dbReference type="EMBL" id="KAL1502879.1"/>
    </source>
</evidence>
<proteinExistence type="predicted"/>
<organism evidence="1 2">
    <name type="scientific">Hypothenemus hampei</name>
    <name type="common">Coffee berry borer</name>
    <dbReference type="NCBI Taxonomy" id="57062"/>
    <lineage>
        <taxon>Eukaryota</taxon>
        <taxon>Metazoa</taxon>
        <taxon>Ecdysozoa</taxon>
        <taxon>Arthropoda</taxon>
        <taxon>Hexapoda</taxon>
        <taxon>Insecta</taxon>
        <taxon>Pterygota</taxon>
        <taxon>Neoptera</taxon>
        <taxon>Endopterygota</taxon>
        <taxon>Coleoptera</taxon>
        <taxon>Polyphaga</taxon>
        <taxon>Cucujiformia</taxon>
        <taxon>Curculionidae</taxon>
        <taxon>Scolytinae</taxon>
        <taxon>Hypothenemus</taxon>
    </lineage>
</organism>
<sequence length="56" mass="6761">MNLSLIATMQFLRNEDPRKRKHGKNKFHLIVQKMLRTLLERKTCGKKLHHAKHKKE</sequence>
<dbReference type="Proteomes" id="UP001566132">
    <property type="component" value="Unassembled WGS sequence"/>
</dbReference>
<reference evidence="1 2" key="1">
    <citation type="submission" date="2024-05" db="EMBL/GenBank/DDBJ databases">
        <title>Genetic variation in Jamaican populations of the coffee berry borer (Hypothenemus hampei).</title>
        <authorList>
            <person name="Errbii M."/>
            <person name="Myrie A."/>
        </authorList>
    </citation>
    <scope>NUCLEOTIDE SEQUENCE [LARGE SCALE GENOMIC DNA]</scope>
    <source>
        <strain evidence="1">JA-Hopewell-2020-01-JO</strain>
        <tissue evidence="1">Whole body</tissue>
    </source>
</reference>